<evidence type="ECO:0000313" key="2">
    <source>
        <dbReference type="EMBL" id="GBN85366.1"/>
    </source>
</evidence>
<reference evidence="2 3" key="1">
    <citation type="journal article" date="2019" name="Sci. Rep.">
        <title>Orb-weaving spider Araneus ventricosus genome elucidates the spidroin gene catalogue.</title>
        <authorList>
            <person name="Kono N."/>
            <person name="Nakamura H."/>
            <person name="Ohtoshi R."/>
            <person name="Moran D.A.P."/>
            <person name="Shinohara A."/>
            <person name="Yoshida Y."/>
            <person name="Fujiwara M."/>
            <person name="Mori M."/>
            <person name="Tomita M."/>
            <person name="Arakawa K."/>
        </authorList>
    </citation>
    <scope>NUCLEOTIDE SEQUENCE [LARGE SCALE GENOMIC DNA]</scope>
</reference>
<gene>
    <name evidence="2" type="ORF">AVEN_140275_1</name>
</gene>
<dbReference type="InterPro" id="IPR025476">
    <property type="entry name" value="Helitron_helicase-like"/>
</dbReference>
<evidence type="ECO:0000259" key="1">
    <source>
        <dbReference type="Pfam" id="PF14214"/>
    </source>
</evidence>
<keyword evidence="3" id="KW-1185">Reference proteome</keyword>
<accession>A0A4Y2SCR9</accession>
<protein>
    <recommendedName>
        <fullName evidence="1">Helitron helicase-like domain-containing protein</fullName>
    </recommendedName>
</protein>
<evidence type="ECO:0000313" key="3">
    <source>
        <dbReference type="Proteomes" id="UP000499080"/>
    </source>
</evidence>
<organism evidence="2 3">
    <name type="scientific">Araneus ventricosus</name>
    <name type="common">Orbweaver spider</name>
    <name type="synonym">Epeira ventricosa</name>
    <dbReference type="NCBI Taxonomy" id="182803"/>
    <lineage>
        <taxon>Eukaryota</taxon>
        <taxon>Metazoa</taxon>
        <taxon>Ecdysozoa</taxon>
        <taxon>Arthropoda</taxon>
        <taxon>Chelicerata</taxon>
        <taxon>Arachnida</taxon>
        <taxon>Araneae</taxon>
        <taxon>Araneomorphae</taxon>
        <taxon>Entelegynae</taxon>
        <taxon>Araneoidea</taxon>
        <taxon>Araneidae</taxon>
        <taxon>Araneus</taxon>
    </lineage>
</organism>
<name>A0A4Y2SCR9_ARAVE</name>
<sequence>MRWSMLRRDVCQFVVVFSLFYTVVTTVFQQYVVDAYVETEGSRLYLKRPRLNQKDIRVKFYRGLLNALTTRASNINLQVGKLIILPLSSQGSPRSMQ</sequence>
<dbReference type="Pfam" id="PF14214">
    <property type="entry name" value="Helitron_like_N"/>
    <property type="match status" value="1"/>
</dbReference>
<dbReference type="OrthoDB" id="10058710at2759"/>
<dbReference type="EMBL" id="BGPR01020740">
    <property type="protein sequence ID" value="GBN85366.1"/>
    <property type="molecule type" value="Genomic_DNA"/>
</dbReference>
<dbReference type="Proteomes" id="UP000499080">
    <property type="component" value="Unassembled WGS sequence"/>
</dbReference>
<dbReference type="AlphaFoldDB" id="A0A4Y2SCR9"/>
<comment type="caution">
    <text evidence="2">The sequence shown here is derived from an EMBL/GenBank/DDBJ whole genome shotgun (WGS) entry which is preliminary data.</text>
</comment>
<proteinExistence type="predicted"/>
<feature type="domain" description="Helitron helicase-like" evidence="1">
    <location>
        <begin position="17"/>
        <end position="97"/>
    </location>
</feature>